<keyword evidence="3" id="KW-1185">Reference proteome</keyword>
<reference evidence="2 3" key="1">
    <citation type="submission" date="2021-03" db="EMBL/GenBank/DDBJ databases">
        <title>Genomic Encyclopedia of Type Strains, Phase IV (KMG-IV): sequencing the most valuable type-strain genomes for metagenomic binning, comparative biology and taxonomic classification.</title>
        <authorList>
            <person name="Goeker M."/>
        </authorList>
    </citation>
    <scope>NUCLEOTIDE SEQUENCE [LARGE SCALE GENOMIC DNA]</scope>
    <source>
        <strain evidence="2 3">DSM 28650</strain>
    </source>
</reference>
<organism evidence="2 3">
    <name type="scientific">Clostridium punense</name>
    <dbReference type="NCBI Taxonomy" id="1054297"/>
    <lineage>
        <taxon>Bacteria</taxon>
        <taxon>Bacillati</taxon>
        <taxon>Bacillota</taxon>
        <taxon>Clostridia</taxon>
        <taxon>Eubacteriales</taxon>
        <taxon>Clostridiaceae</taxon>
        <taxon>Clostridium</taxon>
    </lineage>
</organism>
<dbReference type="EMBL" id="JAGGLL010000024">
    <property type="protein sequence ID" value="MBP2023176.1"/>
    <property type="molecule type" value="Genomic_DNA"/>
</dbReference>
<dbReference type="Gene3D" id="1.10.10.60">
    <property type="entry name" value="Homeodomain-like"/>
    <property type="match status" value="1"/>
</dbReference>
<dbReference type="InterPro" id="IPR002514">
    <property type="entry name" value="Transposase_8"/>
</dbReference>
<gene>
    <name evidence="2" type="ORF">J2Z44_003011</name>
</gene>
<dbReference type="Proteomes" id="UP001519308">
    <property type="component" value="Unassembled WGS sequence"/>
</dbReference>
<dbReference type="InterPro" id="IPR009057">
    <property type="entry name" value="Homeodomain-like_sf"/>
</dbReference>
<keyword evidence="1" id="KW-0175">Coiled coil</keyword>
<feature type="coiled-coil region" evidence="1">
    <location>
        <begin position="56"/>
        <end position="90"/>
    </location>
</feature>
<evidence type="ECO:0000313" key="3">
    <source>
        <dbReference type="Proteomes" id="UP001519308"/>
    </source>
</evidence>
<dbReference type="SUPFAM" id="SSF46689">
    <property type="entry name" value="Homeodomain-like"/>
    <property type="match status" value="1"/>
</dbReference>
<comment type="caution">
    <text evidence="2">The sequence shown here is derived from an EMBL/GenBank/DDBJ whole genome shotgun (WGS) entry which is preliminary data.</text>
</comment>
<sequence length="90" mass="10322">MTKKITRYTDDFKNTIVELYNSGKSLAELNREYGISKSTIQGWVSKATPVSIEKDKVVTTAEYQAMIKRMARLEEENEILKKAMAIFAKK</sequence>
<evidence type="ECO:0000313" key="2">
    <source>
        <dbReference type="EMBL" id="MBP2023176.1"/>
    </source>
</evidence>
<protein>
    <submittedName>
        <fullName evidence="2">Transposase</fullName>
    </submittedName>
</protein>
<proteinExistence type="predicted"/>
<dbReference type="Pfam" id="PF01527">
    <property type="entry name" value="HTH_Tnp_1"/>
    <property type="match status" value="1"/>
</dbReference>
<name>A0ABS4K7S4_9CLOT</name>
<accession>A0ABS4K7S4</accession>
<evidence type="ECO:0000256" key="1">
    <source>
        <dbReference type="SAM" id="Coils"/>
    </source>
</evidence>